<reference evidence="1 2" key="1">
    <citation type="journal article" date="2019" name="Genome Biol. Evol.">
        <title>Day and night: Metabolic profiles and evolutionary relationships of six axenic non-marine cyanobacteria.</title>
        <authorList>
            <person name="Will S.E."/>
            <person name="Henke P."/>
            <person name="Boedeker C."/>
            <person name="Huang S."/>
            <person name="Brinkmann H."/>
            <person name="Rohde M."/>
            <person name="Jarek M."/>
            <person name="Friedl T."/>
            <person name="Seufert S."/>
            <person name="Schumacher M."/>
            <person name="Overmann J."/>
            <person name="Neumann-Schaal M."/>
            <person name="Petersen J."/>
        </authorList>
    </citation>
    <scope>NUCLEOTIDE SEQUENCE [LARGE SCALE GENOMIC DNA]</scope>
    <source>
        <strain evidence="1 2">SAG 1403-4b</strain>
    </source>
</reference>
<dbReference type="Pfam" id="PF06252">
    <property type="entry name" value="GemA"/>
    <property type="match status" value="1"/>
</dbReference>
<dbReference type="Proteomes" id="UP000276103">
    <property type="component" value="Unassembled WGS sequence"/>
</dbReference>
<dbReference type="InterPro" id="IPR009363">
    <property type="entry name" value="Phage_Mu_Gp16"/>
</dbReference>
<proteinExistence type="predicted"/>
<protein>
    <submittedName>
        <fullName evidence="1">GemA protein</fullName>
    </submittedName>
</protein>
<evidence type="ECO:0000313" key="1">
    <source>
        <dbReference type="EMBL" id="RUS92530.1"/>
    </source>
</evidence>
<dbReference type="OrthoDB" id="344687at2"/>
<comment type="caution">
    <text evidence="1">The sequence shown here is derived from an EMBL/GenBank/DDBJ whole genome shotgun (WGS) entry which is preliminary data.</text>
</comment>
<dbReference type="EMBL" id="RSCM01000027">
    <property type="protein sequence ID" value="RUS92530.1"/>
    <property type="molecule type" value="Genomic_DNA"/>
</dbReference>
<gene>
    <name evidence="1" type="ORF">DSM107003_50130</name>
</gene>
<dbReference type="RefSeq" id="WP_127056790.1">
    <property type="nucleotide sequence ID" value="NZ_RSCM01000027.1"/>
</dbReference>
<keyword evidence="2" id="KW-1185">Reference proteome</keyword>
<dbReference type="AlphaFoldDB" id="A0A3S1BP07"/>
<organism evidence="1 2">
    <name type="scientific">Trichormus variabilis SAG 1403-4b</name>
    <dbReference type="NCBI Taxonomy" id="447716"/>
    <lineage>
        <taxon>Bacteria</taxon>
        <taxon>Bacillati</taxon>
        <taxon>Cyanobacteriota</taxon>
        <taxon>Cyanophyceae</taxon>
        <taxon>Nostocales</taxon>
        <taxon>Nostocaceae</taxon>
        <taxon>Trichormus</taxon>
    </lineage>
</organism>
<accession>A0A3S1BP07</accession>
<name>A0A3S1BP07_ANAVA</name>
<sequence>MNTEEVAEKRRNLLARIHILKKDKEIDDATYRFLLQEYFQVDSAKDLSETDLEKFASALMTFRRVKSKVISGQNRLILILWGKLYEQGKTGSGSRQSLNRWIKRQTGVERMEWLDSSQKAKLIEALKAWVRRWKPDSN</sequence>
<evidence type="ECO:0000313" key="2">
    <source>
        <dbReference type="Proteomes" id="UP000276103"/>
    </source>
</evidence>